<proteinExistence type="predicted"/>
<dbReference type="EMBL" id="VSSQ01093522">
    <property type="protein sequence ID" value="MPN38353.1"/>
    <property type="molecule type" value="Genomic_DNA"/>
</dbReference>
<comment type="caution">
    <text evidence="1">The sequence shown here is derived from an EMBL/GenBank/DDBJ whole genome shotgun (WGS) entry which is preliminary data.</text>
</comment>
<gene>
    <name evidence="1" type="ORF">SDC9_185877</name>
</gene>
<organism evidence="1">
    <name type="scientific">bioreactor metagenome</name>
    <dbReference type="NCBI Taxonomy" id="1076179"/>
    <lineage>
        <taxon>unclassified sequences</taxon>
        <taxon>metagenomes</taxon>
        <taxon>ecological metagenomes</taxon>
    </lineage>
</organism>
<reference evidence="1" key="1">
    <citation type="submission" date="2019-08" db="EMBL/GenBank/DDBJ databases">
        <authorList>
            <person name="Kucharzyk K."/>
            <person name="Murdoch R.W."/>
            <person name="Higgins S."/>
            <person name="Loffler F."/>
        </authorList>
    </citation>
    <scope>NUCLEOTIDE SEQUENCE</scope>
</reference>
<sequence>MIILLARTEVKPGRDRRTGFARLTETLLFIRLQRAEHRLGVCDKLLRSHRQPLGRVDLIEQALVDRIGQRDRVDRPLSFRIRPLPLDQLVKFALAVVARPD</sequence>
<dbReference type="AlphaFoldDB" id="A0A645HSJ2"/>
<name>A0A645HSJ2_9ZZZZ</name>
<accession>A0A645HSJ2</accession>
<protein>
    <submittedName>
        <fullName evidence="1">Uncharacterized protein</fullName>
    </submittedName>
</protein>
<evidence type="ECO:0000313" key="1">
    <source>
        <dbReference type="EMBL" id="MPN38353.1"/>
    </source>
</evidence>